<proteinExistence type="predicted"/>
<evidence type="ECO:0000313" key="1">
    <source>
        <dbReference type="EMBL" id="GME85703.1"/>
    </source>
</evidence>
<organism evidence="1 2">
    <name type="scientific">Ambrosiozyma monospora</name>
    <name type="common">Yeast</name>
    <name type="synonym">Endomycopsis monosporus</name>
    <dbReference type="NCBI Taxonomy" id="43982"/>
    <lineage>
        <taxon>Eukaryota</taxon>
        <taxon>Fungi</taxon>
        <taxon>Dikarya</taxon>
        <taxon>Ascomycota</taxon>
        <taxon>Saccharomycotina</taxon>
        <taxon>Pichiomycetes</taxon>
        <taxon>Pichiales</taxon>
        <taxon>Pichiaceae</taxon>
        <taxon>Ambrosiozyma</taxon>
    </lineage>
</organism>
<name>A0ACB5TD21_AMBMO</name>
<gene>
    <name evidence="1" type="ORF">Amon02_000774300</name>
</gene>
<protein>
    <submittedName>
        <fullName evidence="1">Unnamed protein product</fullName>
    </submittedName>
</protein>
<evidence type="ECO:0000313" key="2">
    <source>
        <dbReference type="Proteomes" id="UP001165064"/>
    </source>
</evidence>
<reference evidence="1" key="1">
    <citation type="submission" date="2023-04" db="EMBL/GenBank/DDBJ databases">
        <title>Ambrosiozyma monospora NBRC 10751.</title>
        <authorList>
            <person name="Ichikawa N."/>
            <person name="Sato H."/>
            <person name="Tonouchi N."/>
        </authorList>
    </citation>
    <scope>NUCLEOTIDE SEQUENCE</scope>
    <source>
        <strain evidence="1">NBRC 10751</strain>
    </source>
</reference>
<accession>A0ACB5TD21</accession>
<dbReference type="Proteomes" id="UP001165064">
    <property type="component" value="Unassembled WGS sequence"/>
</dbReference>
<sequence>MTQIFSNLENTKHAPSVQIQDVPADLVDFDDDPEEDAKGNIDTRGGSQKARDEIVVPDNEFYDKEEDAHKSKDSTNFKDKPTTTTAEHGANKFSSSSILPKDYYEKATNEMLDELKKDEEENPKENEEKSTGQKEQQDSKMDIDGDTNSTTATVGSAAPTAPTTAPSTSGSH</sequence>
<keyword evidence="2" id="KW-1185">Reference proteome</keyword>
<dbReference type="EMBL" id="BSXS01006574">
    <property type="protein sequence ID" value="GME85703.1"/>
    <property type="molecule type" value="Genomic_DNA"/>
</dbReference>
<comment type="caution">
    <text evidence="1">The sequence shown here is derived from an EMBL/GenBank/DDBJ whole genome shotgun (WGS) entry which is preliminary data.</text>
</comment>